<dbReference type="OrthoDB" id="2340857at2759"/>
<feature type="chain" id="PRO_5034572579" evidence="1">
    <location>
        <begin position="24"/>
        <end position="289"/>
    </location>
</feature>
<gene>
    <name evidence="2" type="ORF">INT44_005818</name>
</gene>
<evidence type="ECO:0000256" key="1">
    <source>
        <dbReference type="SAM" id="SignalP"/>
    </source>
</evidence>
<accession>A0A8H7PYZ6</accession>
<keyword evidence="3" id="KW-1185">Reference proteome</keyword>
<dbReference type="Proteomes" id="UP000612746">
    <property type="component" value="Unassembled WGS sequence"/>
</dbReference>
<dbReference type="AlphaFoldDB" id="A0A8H7PYZ6"/>
<keyword evidence="1" id="KW-0732">Signal</keyword>
<sequence>MKFLSVATSALLALGSIVSVANADSYSDAMKEFCSGITITFPQKTTVVKAGSATKVSVTRVPNAHAKAITGLDLYKVDSGKAKYIKNVWHGNYTLNTQASISDKLDASNPAGLYYYRVWVTNIMGGEHGPDCTPTSATFKLTSASGHTNADGSVSEDDVNDPTLYNPDHQKGCFGLDVKYPAEGQTIDIGKHLRLQLERDSASQTDELLQVDLFKGDPSNQGQFVQNVWTGEESINNILTLKDHMVLPSNVTNDGDFFYSIKVSSDKVDKAEDACTFYSKGFKITGTSA</sequence>
<evidence type="ECO:0000313" key="3">
    <source>
        <dbReference type="Proteomes" id="UP000612746"/>
    </source>
</evidence>
<name>A0A8H7PYZ6_9FUNG</name>
<protein>
    <submittedName>
        <fullName evidence="2">Uncharacterized protein</fullName>
    </submittedName>
</protein>
<comment type="caution">
    <text evidence="2">The sequence shown here is derived from an EMBL/GenBank/DDBJ whole genome shotgun (WGS) entry which is preliminary data.</text>
</comment>
<reference evidence="2" key="1">
    <citation type="submission" date="2020-12" db="EMBL/GenBank/DDBJ databases">
        <title>Metabolic potential, ecology and presence of endohyphal bacteria is reflected in genomic diversity of Mucoromycotina.</title>
        <authorList>
            <person name="Muszewska A."/>
            <person name="Okrasinska A."/>
            <person name="Steczkiewicz K."/>
            <person name="Drgas O."/>
            <person name="Orlowska M."/>
            <person name="Perlinska-Lenart U."/>
            <person name="Aleksandrzak-Piekarczyk T."/>
            <person name="Szatraj K."/>
            <person name="Zielenkiewicz U."/>
            <person name="Pilsyk S."/>
            <person name="Malc E."/>
            <person name="Mieczkowski P."/>
            <person name="Kruszewska J.S."/>
            <person name="Biernat P."/>
            <person name="Pawlowska J."/>
        </authorList>
    </citation>
    <scope>NUCLEOTIDE SEQUENCE</scope>
    <source>
        <strain evidence="2">WA0000051536</strain>
    </source>
</reference>
<proteinExistence type="predicted"/>
<dbReference type="EMBL" id="JAEPRA010000007">
    <property type="protein sequence ID" value="KAG2182837.1"/>
    <property type="molecule type" value="Genomic_DNA"/>
</dbReference>
<organism evidence="2 3">
    <name type="scientific">Umbelopsis vinacea</name>
    <dbReference type="NCBI Taxonomy" id="44442"/>
    <lineage>
        <taxon>Eukaryota</taxon>
        <taxon>Fungi</taxon>
        <taxon>Fungi incertae sedis</taxon>
        <taxon>Mucoromycota</taxon>
        <taxon>Mucoromycotina</taxon>
        <taxon>Umbelopsidomycetes</taxon>
        <taxon>Umbelopsidales</taxon>
        <taxon>Umbelopsidaceae</taxon>
        <taxon>Umbelopsis</taxon>
    </lineage>
</organism>
<feature type="signal peptide" evidence="1">
    <location>
        <begin position="1"/>
        <end position="23"/>
    </location>
</feature>
<evidence type="ECO:0000313" key="2">
    <source>
        <dbReference type="EMBL" id="KAG2182837.1"/>
    </source>
</evidence>